<evidence type="ECO:0000313" key="3">
    <source>
        <dbReference type="Proteomes" id="UP000610303"/>
    </source>
</evidence>
<gene>
    <name evidence="2" type="ORF">GCM10010196_00860</name>
</gene>
<keyword evidence="1" id="KW-1133">Transmembrane helix</keyword>
<comment type="caution">
    <text evidence="2">The sequence shown here is derived from an EMBL/GenBank/DDBJ whole genome shotgun (WGS) entry which is preliminary data.</text>
</comment>
<keyword evidence="3" id="KW-1185">Reference proteome</keyword>
<protein>
    <submittedName>
        <fullName evidence="2">Uncharacterized protein</fullName>
    </submittedName>
</protein>
<reference evidence="2" key="1">
    <citation type="journal article" date="2014" name="Int. J. Syst. Evol. Microbiol.">
        <title>Complete genome sequence of Corynebacterium casei LMG S-19264T (=DSM 44701T), isolated from a smear-ripened cheese.</title>
        <authorList>
            <consortium name="US DOE Joint Genome Institute (JGI-PGF)"/>
            <person name="Walter F."/>
            <person name="Albersmeier A."/>
            <person name="Kalinowski J."/>
            <person name="Ruckert C."/>
        </authorList>
    </citation>
    <scope>NUCLEOTIDE SEQUENCE</scope>
    <source>
        <strain evidence="2">JCM 3346</strain>
    </source>
</reference>
<evidence type="ECO:0000256" key="1">
    <source>
        <dbReference type="SAM" id="Phobius"/>
    </source>
</evidence>
<dbReference type="Proteomes" id="UP000610303">
    <property type="component" value="Unassembled WGS sequence"/>
</dbReference>
<keyword evidence="1" id="KW-0472">Membrane</keyword>
<proteinExistence type="predicted"/>
<accession>A0A918C8Q2</accession>
<sequence length="649" mass="67338">MKRTGARSALPTSRQRPMRRLLAAIAAFALGAGLAVVGAAAPASAHTGDLLAKAVCNTATGQYDVTYTLKLTNVGSTLTGTTKWRVGTPSFQGTPKNANGMDRGPITSQGNTTLTLGTESLPGTTKGGGPWVYAYTSWTDGYGQGSDGRIEGLKGDCTAPEPKQIPVPVQPSIVDACGTSGDYVVEPRATEGVTWSISPVVAGKAKATATAKPGYVFSDGKIVKSWDFEFTNVPCIVEIPVPPKPAATEACGVDGDAVLLPEDSDTVSWKLEGDPKAGTATAVATAAKGYAFPGGATEHRYDYTFTNEPCPVIVPEPVKPEIVDLCDVDRDEVLLPEETEQLVWHLEGEPSSGSVTAVAVTKGTHVFEDGTTERRFPLTFTNDPCPIELPLPVKPAAVDLCGVDDDRIVLPADTDTVSWAIEGDAATGSAVAVATAAEGHVFESGESTERFVFEFDQTECVPPTLAGSTAAALCVANVPWIDFDVVLTDPDQQSTGHTAYLVLSDGTNTEKVELGPLGEDGSVDGRVLWPGAAIDEAGNPTAWPGWKQLPNGRWVVTEENFGWTHSLTSAYIEVNPELSIDLEYPPAVVGCGPASKPAGTPGTPVAAGDGQGLASTGFAGGPAIAIAGGLVLAGALALAVQLILRRKRA</sequence>
<evidence type="ECO:0000313" key="2">
    <source>
        <dbReference type="EMBL" id="GGR12290.1"/>
    </source>
</evidence>
<name>A0A918C8Q2_AGRME</name>
<feature type="transmembrane region" description="Helical" evidence="1">
    <location>
        <begin position="623"/>
        <end position="644"/>
    </location>
</feature>
<dbReference type="EMBL" id="BMRJ01000001">
    <property type="protein sequence ID" value="GGR12290.1"/>
    <property type="molecule type" value="Genomic_DNA"/>
</dbReference>
<dbReference type="AlphaFoldDB" id="A0A918C8Q2"/>
<organism evidence="2 3">
    <name type="scientific">Agromyces mediolanus</name>
    <name type="common">Corynebacterium mediolanum</name>
    <dbReference type="NCBI Taxonomy" id="41986"/>
    <lineage>
        <taxon>Bacteria</taxon>
        <taxon>Bacillati</taxon>
        <taxon>Actinomycetota</taxon>
        <taxon>Actinomycetes</taxon>
        <taxon>Micrococcales</taxon>
        <taxon>Microbacteriaceae</taxon>
        <taxon>Agromyces</taxon>
    </lineage>
</organism>
<reference evidence="2" key="2">
    <citation type="submission" date="2020-09" db="EMBL/GenBank/DDBJ databases">
        <authorList>
            <person name="Sun Q."/>
            <person name="Ohkuma M."/>
        </authorList>
    </citation>
    <scope>NUCLEOTIDE SEQUENCE</scope>
    <source>
        <strain evidence="2">JCM 3346</strain>
    </source>
</reference>
<keyword evidence="1" id="KW-0812">Transmembrane</keyword>